<evidence type="ECO:0000313" key="8">
    <source>
        <dbReference type="Proteomes" id="UP001364472"/>
    </source>
</evidence>
<sequence length="363" mass="38831">MAERVDAGEFEADASPPATAGDGTRPQALGPAVLTGTIRSAPEDFVVEEMLGFEPTGQGEHLFLTLEKRGANTVWVAQQLARWAGVPEHAVGYAGLKDRHALTRQAFTVHLPGREAPALESLAIEGVAVLAASRHARKLPRGALRGNRFRLRVREVRGVPDAIAQRLTQIAARGVPNRFGEQRFGRDGGNLGAARELFAGKRFAREKRSILISSARSELFNRILDERIRQAAWDRALPGEVFMLDGSHSVFVPQADDEALDARLAAFDIHPTGALWGAGEPRSSEAVRAIEDAVAAADPQLASGLAGAGLKQERRALRLPVRALAWSIDGDVLSLAFELPAGSYATAVLDALGAMRDGSRPGT</sequence>
<dbReference type="EC" id="5.4.99.27" evidence="4"/>
<keyword evidence="8" id="KW-1185">Reference proteome</keyword>
<dbReference type="RefSeq" id="WP_337334442.1">
    <property type="nucleotide sequence ID" value="NZ_JBBDHC010000003.1"/>
</dbReference>
<dbReference type="PANTHER" id="PTHR47811">
    <property type="entry name" value="TRNA PSEUDOURIDINE SYNTHASE D"/>
    <property type="match status" value="1"/>
</dbReference>
<keyword evidence="2 4" id="KW-0819">tRNA processing</keyword>
<dbReference type="GO" id="GO:0003723">
    <property type="term" value="F:RNA binding"/>
    <property type="evidence" value="ECO:0007669"/>
    <property type="project" value="InterPro"/>
</dbReference>
<organism evidence="7 8">
    <name type="scientific">Denitratimonas tolerans</name>
    <dbReference type="NCBI Taxonomy" id="1338420"/>
    <lineage>
        <taxon>Bacteria</taxon>
        <taxon>Pseudomonadati</taxon>
        <taxon>Pseudomonadota</taxon>
        <taxon>Gammaproteobacteria</taxon>
        <taxon>Lysobacterales</taxon>
        <taxon>Lysobacteraceae</taxon>
        <taxon>Denitratimonas</taxon>
    </lineage>
</organism>
<dbReference type="GO" id="GO:0160150">
    <property type="term" value="F:tRNA pseudouridine(13) synthase activity"/>
    <property type="evidence" value="ECO:0007669"/>
    <property type="project" value="UniProtKB-EC"/>
</dbReference>
<dbReference type="GO" id="GO:0005829">
    <property type="term" value="C:cytosol"/>
    <property type="evidence" value="ECO:0007669"/>
    <property type="project" value="TreeGrafter"/>
</dbReference>
<dbReference type="PROSITE" id="PS01268">
    <property type="entry name" value="UPF0024"/>
    <property type="match status" value="1"/>
</dbReference>
<evidence type="ECO:0000256" key="4">
    <source>
        <dbReference type="HAMAP-Rule" id="MF_01082"/>
    </source>
</evidence>
<dbReference type="InterPro" id="IPR050170">
    <property type="entry name" value="TruD_pseudoU_synthase"/>
</dbReference>
<evidence type="ECO:0000256" key="5">
    <source>
        <dbReference type="SAM" id="MobiDB-lite"/>
    </source>
</evidence>
<dbReference type="InterPro" id="IPR020103">
    <property type="entry name" value="PsdUridine_synth_cat_dom_sf"/>
</dbReference>
<evidence type="ECO:0000259" key="6">
    <source>
        <dbReference type="PROSITE" id="PS50984"/>
    </source>
</evidence>
<dbReference type="Gene3D" id="3.30.2340.10">
    <property type="entry name" value="TruD, insertion domain"/>
    <property type="match status" value="1"/>
</dbReference>
<evidence type="ECO:0000256" key="3">
    <source>
        <dbReference type="ARBA" id="ARBA00023235"/>
    </source>
</evidence>
<dbReference type="InterPro" id="IPR001656">
    <property type="entry name" value="PsdUridine_synth_TruD"/>
</dbReference>
<feature type="region of interest" description="Disordered" evidence="5">
    <location>
        <begin position="1"/>
        <end position="30"/>
    </location>
</feature>
<dbReference type="InterPro" id="IPR043165">
    <property type="entry name" value="TruD_insert_sf"/>
</dbReference>
<reference evidence="7 8" key="1">
    <citation type="journal article" date="2016" name="Antonie Van Leeuwenhoek">
        <title>Denitratimonas tolerans gen. nov., sp. nov., a denitrifying bacterium isolated from a bioreactor for tannery wastewater treatment.</title>
        <authorList>
            <person name="Han S.I."/>
            <person name="Kim J.O."/>
            <person name="Lee Y.R."/>
            <person name="Ekpeghere K.I."/>
            <person name="Koh S.C."/>
            <person name="Whang K.S."/>
        </authorList>
    </citation>
    <scope>NUCLEOTIDE SEQUENCE [LARGE SCALE GENOMIC DNA]</scope>
    <source>
        <strain evidence="7 8">KACC 17565</strain>
    </source>
</reference>
<keyword evidence="3 4" id="KW-0413">Isomerase</keyword>
<dbReference type="PANTHER" id="PTHR47811:SF1">
    <property type="entry name" value="TRNA PSEUDOURIDINE SYNTHASE D"/>
    <property type="match status" value="1"/>
</dbReference>
<dbReference type="HAMAP" id="MF_01082">
    <property type="entry name" value="TruD"/>
    <property type="match status" value="1"/>
</dbReference>
<comment type="catalytic activity">
    <reaction evidence="4">
        <text>uridine(13) in tRNA = pseudouridine(13) in tRNA</text>
        <dbReference type="Rhea" id="RHEA:42540"/>
        <dbReference type="Rhea" id="RHEA-COMP:10105"/>
        <dbReference type="Rhea" id="RHEA-COMP:10106"/>
        <dbReference type="ChEBI" id="CHEBI:65314"/>
        <dbReference type="ChEBI" id="CHEBI:65315"/>
        <dbReference type="EC" id="5.4.99.27"/>
    </reaction>
</comment>
<accession>A0AAW9R2E2</accession>
<comment type="similarity">
    <text evidence="1 4">Belongs to the pseudouridine synthase TruD family.</text>
</comment>
<feature type="domain" description="TRUD" evidence="6">
    <location>
        <begin position="174"/>
        <end position="319"/>
    </location>
</feature>
<dbReference type="Pfam" id="PF01142">
    <property type="entry name" value="TruD"/>
    <property type="match status" value="2"/>
</dbReference>
<dbReference type="NCBIfam" id="NF002153">
    <property type="entry name" value="PRK00984.1-2"/>
    <property type="match status" value="1"/>
</dbReference>
<dbReference type="InterPro" id="IPR011760">
    <property type="entry name" value="PsdUridine_synth_TruD_insert"/>
</dbReference>
<comment type="caution">
    <text evidence="7">The sequence shown here is derived from an EMBL/GenBank/DDBJ whole genome shotgun (WGS) entry which is preliminary data.</text>
</comment>
<dbReference type="Gene3D" id="3.30.2350.20">
    <property type="entry name" value="TruD, catalytic domain"/>
    <property type="match status" value="1"/>
</dbReference>
<name>A0AAW9R2E2_9GAMM</name>
<feature type="active site" description="Nucleophile" evidence="4">
    <location>
        <position position="98"/>
    </location>
</feature>
<evidence type="ECO:0000256" key="1">
    <source>
        <dbReference type="ARBA" id="ARBA00007953"/>
    </source>
</evidence>
<dbReference type="EMBL" id="JBBDHC010000003">
    <property type="protein sequence ID" value="MEJ1248729.1"/>
    <property type="molecule type" value="Genomic_DNA"/>
</dbReference>
<dbReference type="InterPro" id="IPR042214">
    <property type="entry name" value="TruD_catalytic"/>
</dbReference>
<gene>
    <name evidence="4 7" type="primary">truD</name>
    <name evidence="7" type="ORF">WB794_03435</name>
</gene>
<evidence type="ECO:0000313" key="7">
    <source>
        <dbReference type="EMBL" id="MEJ1248729.1"/>
    </source>
</evidence>
<dbReference type="CDD" id="cd02575">
    <property type="entry name" value="PseudoU_synth_EcTruD"/>
    <property type="match status" value="1"/>
</dbReference>
<evidence type="ECO:0000256" key="2">
    <source>
        <dbReference type="ARBA" id="ARBA00022694"/>
    </source>
</evidence>
<comment type="function">
    <text evidence="4">Responsible for synthesis of pseudouridine from uracil-13 in transfer RNAs.</text>
</comment>
<dbReference type="GO" id="GO:0031119">
    <property type="term" value="P:tRNA pseudouridine synthesis"/>
    <property type="evidence" value="ECO:0007669"/>
    <property type="project" value="UniProtKB-UniRule"/>
</dbReference>
<proteinExistence type="inferred from homology"/>
<dbReference type="InterPro" id="IPR020119">
    <property type="entry name" value="PsdUridine_synth_TruD_CS"/>
</dbReference>
<dbReference type="PROSITE" id="PS50984">
    <property type="entry name" value="TRUD"/>
    <property type="match status" value="1"/>
</dbReference>
<dbReference type="AlphaFoldDB" id="A0AAW9R2E2"/>
<dbReference type="Proteomes" id="UP001364472">
    <property type="component" value="Unassembled WGS sequence"/>
</dbReference>
<dbReference type="SUPFAM" id="SSF55120">
    <property type="entry name" value="Pseudouridine synthase"/>
    <property type="match status" value="1"/>
</dbReference>
<protein>
    <recommendedName>
        <fullName evidence="4">tRNA pseudouridine synthase D</fullName>
        <ecNumber evidence="4">5.4.99.27</ecNumber>
    </recommendedName>
    <alternativeName>
        <fullName evidence="4">tRNA pseudouridine(13) synthase</fullName>
    </alternativeName>
    <alternativeName>
        <fullName evidence="4">tRNA pseudouridylate synthase D</fullName>
    </alternativeName>
    <alternativeName>
        <fullName evidence="4">tRNA-uridine isomerase D</fullName>
    </alternativeName>
</protein>